<reference evidence="2" key="1">
    <citation type="journal article" date="2019" name="Int. J. Syst. Evol. Microbiol.">
        <title>The Global Catalogue of Microorganisms (GCM) 10K type strain sequencing project: providing services to taxonomists for standard genome sequencing and annotation.</title>
        <authorList>
            <consortium name="The Broad Institute Genomics Platform"/>
            <consortium name="The Broad Institute Genome Sequencing Center for Infectious Disease"/>
            <person name="Wu L."/>
            <person name="Ma J."/>
        </authorList>
    </citation>
    <scope>NUCLEOTIDE SEQUENCE [LARGE SCALE GENOMIC DNA]</scope>
    <source>
        <strain evidence="2">JCM 30331</strain>
    </source>
</reference>
<dbReference type="EMBL" id="BMPP01000004">
    <property type="protein sequence ID" value="GGK19562.1"/>
    <property type="molecule type" value="Genomic_DNA"/>
</dbReference>
<evidence type="ECO:0000313" key="2">
    <source>
        <dbReference type="Proteomes" id="UP000647587"/>
    </source>
</evidence>
<proteinExistence type="predicted"/>
<sequence>MNALSLEDPRWASLQHAYGSAADVPELLKALDGNPAPLDGKAEPWFSLWSALCHQGDVNTASYAALPYLVMDAARVPAHERLGHLHLAATIVALGQAGRSPAVPGDLLDGFHVGVRRLGELALEALSVTTVASEEDLGVLLGAVAVTRGQAPLGNLLLQWPGELECEACGGPVTPLSQAYTLEH</sequence>
<evidence type="ECO:0000313" key="1">
    <source>
        <dbReference type="EMBL" id="GGK19562.1"/>
    </source>
</evidence>
<dbReference type="Proteomes" id="UP000647587">
    <property type="component" value="Unassembled WGS sequence"/>
</dbReference>
<dbReference type="RefSeq" id="WP_189005375.1">
    <property type="nucleotide sequence ID" value="NZ_BMPP01000004.1"/>
</dbReference>
<keyword evidence="2" id="KW-1185">Reference proteome</keyword>
<comment type="caution">
    <text evidence="1">The sequence shown here is derived from an EMBL/GenBank/DDBJ whole genome shotgun (WGS) entry which is preliminary data.</text>
</comment>
<accession>A0ABQ2EQ49</accession>
<protein>
    <submittedName>
        <fullName evidence="1">Uncharacterized protein</fullName>
    </submittedName>
</protein>
<name>A0ABQ2EQ49_9DEIO</name>
<organism evidence="1 2">
    <name type="scientific">Deinococcus malanensis</name>
    <dbReference type="NCBI Taxonomy" id="1706855"/>
    <lineage>
        <taxon>Bacteria</taxon>
        <taxon>Thermotogati</taxon>
        <taxon>Deinococcota</taxon>
        <taxon>Deinococci</taxon>
        <taxon>Deinococcales</taxon>
        <taxon>Deinococcaceae</taxon>
        <taxon>Deinococcus</taxon>
    </lineage>
</organism>
<gene>
    <name evidence="1" type="ORF">GCM10008955_11250</name>
</gene>